<feature type="transmembrane region" description="Helical" evidence="2">
    <location>
        <begin position="70"/>
        <end position="90"/>
    </location>
</feature>
<keyword evidence="4" id="KW-1185">Reference proteome</keyword>
<accession>A0A8J3JI89</accession>
<gene>
    <name evidence="3" type="ORF">Cba03nite_04620</name>
</gene>
<dbReference type="InterPro" id="IPR008910">
    <property type="entry name" value="MSC_TM_helix"/>
</dbReference>
<dbReference type="EMBL" id="BONF01000004">
    <property type="protein sequence ID" value="GIF79113.1"/>
    <property type="molecule type" value="Genomic_DNA"/>
</dbReference>
<feature type="region of interest" description="Disordered" evidence="1">
    <location>
        <begin position="231"/>
        <end position="266"/>
    </location>
</feature>
<feature type="transmembrane region" description="Helical" evidence="2">
    <location>
        <begin position="12"/>
        <end position="33"/>
    </location>
</feature>
<proteinExistence type="predicted"/>
<feature type="transmembrane region" description="Helical" evidence="2">
    <location>
        <begin position="143"/>
        <end position="162"/>
    </location>
</feature>
<dbReference type="Pfam" id="PF05552">
    <property type="entry name" value="MS_channel_1st_1"/>
    <property type="match status" value="2"/>
</dbReference>
<evidence type="ECO:0000256" key="1">
    <source>
        <dbReference type="SAM" id="MobiDB-lite"/>
    </source>
</evidence>
<comment type="caution">
    <text evidence="3">The sequence shown here is derived from an EMBL/GenBank/DDBJ whole genome shotgun (WGS) entry which is preliminary data.</text>
</comment>
<dbReference type="Gene3D" id="1.10.287.1260">
    <property type="match status" value="1"/>
</dbReference>
<dbReference type="Proteomes" id="UP000601223">
    <property type="component" value="Unassembled WGS sequence"/>
</dbReference>
<feature type="transmembrane region" description="Helical" evidence="2">
    <location>
        <begin position="174"/>
        <end position="195"/>
    </location>
</feature>
<organism evidence="3 4">
    <name type="scientific">Catellatospora bangladeshensis</name>
    <dbReference type="NCBI Taxonomy" id="310355"/>
    <lineage>
        <taxon>Bacteria</taxon>
        <taxon>Bacillati</taxon>
        <taxon>Actinomycetota</taxon>
        <taxon>Actinomycetes</taxon>
        <taxon>Micromonosporales</taxon>
        <taxon>Micromonosporaceae</taxon>
        <taxon>Catellatospora</taxon>
    </lineage>
</organism>
<evidence type="ECO:0000313" key="3">
    <source>
        <dbReference type="EMBL" id="GIF79113.1"/>
    </source>
</evidence>
<name>A0A8J3JI89_9ACTN</name>
<feature type="transmembrane region" description="Helical" evidence="2">
    <location>
        <begin position="110"/>
        <end position="131"/>
    </location>
</feature>
<dbReference type="AlphaFoldDB" id="A0A8J3JI89"/>
<sequence>MNPTLQVTLGALAYIGLKILACAAILVIGWIIAKVIGSLVDKGLAKARFNHLAQRTGMDRWTGRYTPSGLVGMLVYYALLLFTFQLAFSVFGPNPISNLIDDVIAWLPRLIVACVIIVVAVAIANAVFNVISNALSHFSYGRAVGRIAQVAIIALGAIAALNQAGIATTITTPVLVAILATISGILIVGVGGGLIGPMRSRWERALGRIEEESTRVSAHLKARAAEQQTAAALTKDRGDTMVQPKYPGETPQDVKPGTKVTAEEAADRLTKKATALRNDMKPGPEL</sequence>
<evidence type="ECO:0000256" key="2">
    <source>
        <dbReference type="SAM" id="Phobius"/>
    </source>
</evidence>
<keyword evidence="2" id="KW-0812">Transmembrane</keyword>
<evidence type="ECO:0000313" key="4">
    <source>
        <dbReference type="Proteomes" id="UP000601223"/>
    </source>
</evidence>
<dbReference type="RefSeq" id="WP_239125401.1">
    <property type="nucleotide sequence ID" value="NZ_BONF01000004.1"/>
</dbReference>
<reference evidence="3 4" key="1">
    <citation type="submission" date="2021-01" db="EMBL/GenBank/DDBJ databases">
        <title>Whole genome shotgun sequence of Catellatospora bangladeshensis NBRC 107357.</title>
        <authorList>
            <person name="Komaki H."/>
            <person name="Tamura T."/>
        </authorList>
    </citation>
    <scope>NUCLEOTIDE SEQUENCE [LARGE SCALE GENOMIC DNA]</scope>
    <source>
        <strain evidence="3 4">NBRC 107357</strain>
    </source>
</reference>
<keyword evidence="2" id="KW-0472">Membrane</keyword>
<keyword evidence="2" id="KW-1133">Transmembrane helix</keyword>
<protein>
    <submittedName>
        <fullName evidence="3">Uncharacterized protein</fullName>
    </submittedName>
</protein>